<evidence type="ECO:0000313" key="1">
    <source>
        <dbReference type="EMBL" id="KKM14367.1"/>
    </source>
</evidence>
<gene>
    <name evidence="1" type="ORF">LCGC14_1706830</name>
</gene>
<reference evidence="1" key="1">
    <citation type="journal article" date="2015" name="Nature">
        <title>Complex archaea that bridge the gap between prokaryotes and eukaryotes.</title>
        <authorList>
            <person name="Spang A."/>
            <person name="Saw J.H."/>
            <person name="Jorgensen S.L."/>
            <person name="Zaremba-Niedzwiedzka K."/>
            <person name="Martijn J."/>
            <person name="Lind A.E."/>
            <person name="van Eijk R."/>
            <person name="Schleper C."/>
            <person name="Guy L."/>
            <person name="Ettema T.J."/>
        </authorList>
    </citation>
    <scope>NUCLEOTIDE SEQUENCE</scope>
</reference>
<dbReference type="EMBL" id="LAZR01015161">
    <property type="protein sequence ID" value="KKM14367.1"/>
    <property type="molecule type" value="Genomic_DNA"/>
</dbReference>
<sequence>MSKTIGFGGNVTISPGSGEPSGSIVFELADGREMMRFDDDGKVYVRGESVDDNQGIYMHFRRWLELACIIPYNKGVIRDVQ</sequence>
<dbReference type="AlphaFoldDB" id="A0A0F9HGT8"/>
<name>A0A0F9HGT8_9ZZZZ</name>
<protein>
    <submittedName>
        <fullName evidence="1">Uncharacterized protein</fullName>
    </submittedName>
</protein>
<proteinExistence type="predicted"/>
<accession>A0A0F9HGT8</accession>
<organism evidence="1">
    <name type="scientific">marine sediment metagenome</name>
    <dbReference type="NCBI Taxonomy" id="412755"/>
    <lineage>
        <taxon>unclassified sequences</taxon>
        <taxon>metagenomes</taxon>
        <taxon>ecological metagenomes</taxon>
    </lineage>
</organism>
<comment type="caution">
    <text evidence="1">The sequence shown here is derived from an EMBL/GenBank/DDBJ whole genome shotgun (WGS) entry which is preliminary data.</text>
</comment>